<evidence type="ECO:0000259" key="6">
    <source>
        <dbReference type="Pfam" id="PF04542"/>
    </source>
</evidence>
<dbReference type="InterPro" id="IPR039425">
    <property type="entry name" value="RNA_pol_sigma-70-like"/>
</dbReference>
<feature type="domain" description="RNA polymerase sigma-70 region 2" evidence="6">
    <location>
        <begin position="11"/>
        <end position="75"/>
    </location>
</feature>
<evidence type="ECO:0000256" key="2">
    <source>
        <dbReference type="ARBA" id="ARBA00023015"/>
    </source>
</evidence>
<dbReference type="EMBL" id="OMOD01000180">
    <property type="protein sequence ID" value="SPF48238.1"/>
    <property type="molecule type" value="Genomic_DNA"/>
</dbReference>
<dbReference type="GO" id="GO:0006352">
    <property type="term" value="P:DNA-templated transcription initiation"/>
    <property type="evidence" value="ECO:0007669"/>
    <property type="project" value="InterPro"/>
</dbReference>
<evidence type="ECO:0000256" key="1">
    <source>
        <dbReference type="ARBA" id="ARBA00010641"/>
    </source>
</evidence>
<dbReference type="GO" id="GO:0003677">
    <property type="term" value="F:DNA binding"/>
    <property type="evidence" value="ECO:0007669"/>
    <property type="project" value="UniProtKB-KW"/>
</dbReference>
<dbReference type="AlphaFoldDB" id="A0A2U3L8N7"/>
<protein>
    <submittedName>
        <fullName evidence="8">Uncharacterized protein</fullName>
    </submittedName>
</protein>
<dbReference type="InterPro" id="IPR014284">
    <property type="entry name" value="RNA_pol_sigma-70_dom"/>
</dbReference>
<sequence>MLMDESAFHAFYEQTSRPLLRYLLGVTRRRDLAEDLLQESYCRFLAASLPEMDQRQASSYLFRIATNLMRDRWRQMREDALPDSAVEASSPTPPLERKLGVRQAFGRLKPRERQLLWLAYVQGCNHEEIAHCTGLRAGSIRLLLFRARHRMVDLIGGWHRGHRQAEKEVRE</sequence>
<evidence type="ECO:0000256" key="3">
    <source>
        <dbReference type="ARBA" id="ARBA00023082"/>
    </source>
</evidence>
<dbReference type="SUPFAM" id="SSF88946">
    <property type="entry name" value="Sigma2 domain of RNA polymerase sigma factors"/>
    <property type="match status" value="1"/>
</dbReference>
<dbReference type="InterPro" id="IPR036388">
    <property type="entry name" value="WH-like_DNA-bd_sf"/>
</dbReference>
<dbReference type="Proteomes" id="UP000238701">
    <property type="component" value="Unassembled WGS sequence"/>
</dbReference>
<keyword evidence="3" id="KW-0731">Sigma factor</keyword>
<dbReference type="Pfam" id="PF08281">
    <property type="entry name" value="Sigma70_r4_2"/>
    <property type="match status" value="1"/>
</dbReference>
<reference evidence="9" key="1">
    <citation type="submission" date="2018-02" db="EMBL/GenBank/DDBJ databases">
        <authorList>
            <person name="Hausmann B."/>
        </authorList>
    </citation>
    <scope>NUCLEOTIDE SEQUENCE [LARGE SCALE GENOMIC DNA]</scope>
    <source>
        <strain evidence="9">Peat soil MAG SbA1</strain>
    </source>
</reference>
<gene>
    <name evidence="8" type="ORF">SBA1_820040</name>
</gene>
<organism evidence="8 9">
    <name type="scientific">Candidatus Sulfotelmatobacter kueseliae</name>
    <dbReference type="NCBI Taxonomy" id="2042962"/>
    <lineage>
        <taxon>Bacteria</taxon>
        <taxon>Pseudomonadati</taxon>
        <taxon>Acidobacteriota</taxon>
        <taxon>Terriglobia</taxon>
        <taxon>Terriglobales</taxon>
        <taxon>Candidatus Korobacteraceae</taxon>
        <taxon>Candidatus Sulfotelmatobacter</taxon>
    </lineage>
</organism>
<dbReference type="NCBIfam" id="TIGR02937">
    <property type="entry name" value="sigma70-ECF"/>
    <property type="match status" value="1"/>
</dbReference>
<dbReference type="InterPro" id="IPR013249">
    <property type="entry name" value="RNA_pol_sigma70_r4_t2"/>
</dbReference>
<evidence type="ECO:0000313" key="9">
    <source>
        <dbReference type="Proteomes" id="UP000238701"/>
    </source>
</evidence>
<evidence type="ECO:0000259" key="7">
    <source>
        <dbReference type="Pfam" id="PF08281"/>
    </source>
</evidence>
<dbReference type="PANTHER" id="PTHR43133:SF8">
    <property type="entry name" value="RNA POLYMERASE SIGMA FACTOR HI_1459-RELATED"/>
    <property type="match status" value="1"/>
</dbReference>
<name>A0A2U3L8N7_9BACT</name>
<evidence type="ECO:0000313" key="8">
    <source>
        <dbReference type="EMBL" id="SPF48238.1"/>
    </source>
</evidence>
<comment type="similarity">
    <text evidence="1">Belongs to the sigma-70 factor family. ECF subfamily.</text>
</comment>
<keyword evidence="4" id="KW-0238">DNA-binding</keyword>
<dbReference type="InterPro" id="IPR013324">
    <property type="entry name" value="RNA_pol_sigma_r3/r4-like"/>
</dbReference>
<dbReference type="GO" id="GO:0016987">
    <property type="term" value="F:sigma factor activity"/>
    <property type="evidence" value="ECO:0007669"/>
    <property type="project" value="UniProtKB-KW"/>
</dbReference>
<accession>A0A2U3L8N7</accession>
<dbReference type="SUPFAM" id="SSF88659">
    <property type="entry name" value="Sigma3 and sigma4 domains of RNA polymerase sigma factors"/>
    <property type="match status" value="1"/>
</dbReference>
<dbReference type="Pfam" id="PF04542">
    <property type="entry name" value="Sigma70_r2"/>
    <property type="match status" value="1"/>
</dbReference>
<dbReference type="InterPro" id="IPR013325">
    <property type="entry name" value="RNA_pol_sigma_r2"/>
</dbReference>
<feature type="domain" description="RNA polymerase sigma factor 70 region 4 type 2" evidence="7">
    <location>
        <begin position="101"/>
        <end position="150"/>
    </location>
</feature>
<evidence type="ECO:0000256" key="4">
    <source>
        <dbReference type="ARBA" id="ARBA00023125"/>
    </source>
</evidence>
<evidence type="ECO:0000256" key="5">
    <source>
        <dbReference type="ARBA" id="ARBA00023163"/>
    </source>
</evidence>
<proteinExistence type="inferred from homology"/>
<keyword evidence="5" id="KW-0804">Transcription</keyword>
<dbReference type="InterPro" id="IPR007627">
    <property type="entry name" value="RNA_pol_sigma70_r2"/>
</dbReference>
<dbReference type="Gene3D" id="1.10.10.10">
    <property type="entry name" value="Winged helix-like DNA-binding domain superfamily/Winged helix DNA-binding domain"/>
    <property type="match status" value="1"/>
</dbReference>
<keyword evidence="2" id="KW-0805">Transcription regulation</keyword>
<dbReference type="PANTHER" id="PTHR43133">
    <property type="entry name" value="RNA POLYMERASE ECF-TYPE SIGMA FACTO"/>
    <property type="match status" value="1"/>
</dbReference>
<dbReference type="Gene3D" id="1.10.1740.10">
    <property type="match status" value="1"/>
</dbReference>